<organism evidence="2 3">
    <name type="scientific">Flavobacterium artemisiae</name>
    <dbReference type="NCBI Taxonomy" id="2126556"/>
    <lineage>
        <taxon>Bacteria</taxon>
        <taxon>Pseudomonadati</taxon>
        <taxon>Bacteroidota</taxon>
        <taxon>Flavobacteriia</taxon>
        <taxon>Flavobacteriales</taxon>
        <taxon>Flavobacteriaceae</taxon>
        <taxon>Flavobacterium</taxon>
    </lineage>
</organism>
<evidence type="ECO:0000256" key="1">
    <source>
        <dbReference type="SAM" id="SignalP"/>
    </source>
</evidence>
<dbReference type="RefSeq" id="WP_379817084.1">
    <property type="nucleotide sequence ID" value="NZ_JBHUDZ010000007.1"/>
</dbReference>
<evidence type="ECO:0000313" key="3">
    <source>
        <dbReference type="Proteomes" id="UP001597138"/>
    </source>
</evidence>
<sequence length="151" mass="16566">MKNYLLLFTLLILTSCSNNSDDAPKTSPNAISMAKNVQGKWRWIGTKNGVDGTISTPNSTNTTIILEFSGSKFKKHVDEALVMDTKFEIISQVPNGEEILSLVTMGHQKVTSKSAQILPDTSNEIIKISGNKLSLSLPCNQCNSSEYTRIQ</sequence>
<proteinExistence type="predicted"/>
<evidence type="ECO:0000313" key="2">
    <source>
        <dbReference type="EMBL" id="MFD1602435.1"/>
    </source>
</evidence>
<keyword evidence="1" id="KW-0732">Signal</keyword>
<protein>
    <recommendedName>
        <fullName evidence="4">Lipocalin-like domain-containing protein</fullName>
    </recommendedName>
</protein>
<feature type="signal peptide" evidence="1">
    <location>
        <begin position="1"/>
        <end position="20"/>
    </location>
</feature>
<feature type="chain" id="PRO_5045143510" description="Lipocalin-like domain-containing protein" evidence="1">
    <location>
        <begin position="21"/>
        <end position="151"/>
    </location>
</feature>
<dbReference type="PROSITE" id="PS51257">
    <property type="entry name" value="PROKAR_LIPOPROTEIN"/>
    <property type="match status" value="1"/>
</dbReference>
<name>A0ABW4HBH3_9FLAO</name>
<dbReference type="Proteomes" id="UP001597138">
    <property type="component" value="Unassembled WGS sequence"/>
</dbReference>
<gene>
    <name evidence="2" type="ORF">ACFSC2_06740</name>
</gene>
<accession>A0ABW4HBH3</accession>
<reference evidence="3" key="1">
    <citation type="journal article" date="2019" name="Int. J. Syst. Evol. Microbiol.">
        <title>The Global Catalogue of Microorganisms (GCM) 10K type strain sequencing project: providing services to taxonomists for standard genome sequencing and annotation.</title>
        <authorList>
            <consortium name="The Broad Institute Genomics Platform"/>
            <consortium name="The Broad Institute Genome Sequencing Center for Infectious Disease"/>
            <person name="Wu L."/>
            <person name="Ma J."/>
        </authorList>
    </citation>
    <scope>NUCLEOTIDE SEQUENCE [LARGE SCALE GENOMIC DNA]</scope>
    <source>
        <strain evidence="3">CCUG 70865</strain>
    </source>
</reference>
<dbReference type="EMBL" id="JBHUDZ010000007">
    <property type="protein sequence ID" value="MFD1602435.1"/>
    <property type="molecule type" value="Genomic_DNA"/>
</dbReference>
<comment type="caution">
    <text evidence="2">The sequence shown here is derived from an EMBL/GenBank/DDBJ whole genome shotgun (WGS) entry which is preliminary data.</text>
</comment>
<evidence type="ECO:0008006" key="4">
    <source>
        <dbReference type="Google" id="ProtNLM"/>
    </source>
</evidence>
<keyword evidence="3" id="KW-1185">Reference proteome</keyword>